<dbReference type="PANTHER" id="PTHR11093">
    <property type="entry name" value="RUVB-RELATED REPTIN AND PONTIN"/>
    <property type="match status" value="1"/>
</dbReference>
<comment type="function">
    <text evidence="14">DNA helicase which participates in several chromatin remodeling complexes, including the SWR1 and the INO80 complexes. The SWR1 complex mediates the ATP-dependent exchange of histone H2A for the H2A variant HZT1 leading to transcriptional regulation of selected genes by chromatin remodeling. The INO80 complex remodels chromatin by shifting nucleosomes and is involved in DNA repair. Also involved in pre-rRNA processing.</text>
</comment>
<dbReference type="STRING" id="1220162.K1VQK7"/>
<dbReference type="EC" id="3.6.4.12" evidence="16"/>
<evidence type="ECO:0000256" key="9">
    <source>
        <dbReference type="ARBA" id="ARBA00023015"/>
    </source>
</evidence>
<feature type="compositionally biased region" description="Basic residues" evidence="17">
    <location>
        <begin position="1"/>
        <end position="14"/>
    </location>
</feature>
<comment type="similarity">
    <text evidence="2 16">Belongs to the RuvB family.</text>
</comment>
<dbReference type="Pfam" id="PF17856">
    <property type="entry name" value="TIP49_C"/>
    <property type="match status" value="1"/>
</dbReference>
<evidence type="ECO:0000259" key="18">
    <source>
        <dbReference type="Pfam" id="PF17856"/>
    </source>
</evidence>
<keyword evidence="6 16" id="KW-0347">Helicase</keyword>
<keyword evidence="20" id="KW-1185">Reference proteome</keyword>
<dbReference type="SUPFAM" id="SSF52540">
    <property type="entry name" value="P-loop containing nucleoside triphosphate hydrolases"/>
    <property type="match status" value="1"/>
</dbReference>
<feature type="region of interest" description="Disordered" evidence="17">
    <location>
        <begin position="1"/>
        <end position="270"/>
    </location>
</feature>
<dbReference type="InterPro" id="IPR041048">
    <property type="entry name" value="RuvB-like_C"/>
</dbReference>
<comment type="caution">
    <text evidence="19">The sequence shown here is derived from an EMBL/GenBank/DDBJ whole genome shotgun (WGS) entry which is preliminary data.</text>
</comment>
<feature type="compositionally biased region" description="Acidic residues" evidence="17">
    <location>
        <begin position="148"/>
        <end position="165"/>
    </location>
</feature>
<keyword evidence="5 16" id="KW-0378">Hydrolase</keyword>
<dbReference type="HOGENOM" id="CLU_702456_0_0_1"/>
<evidence type="ECO:0000256" key="10">
    <source>
        <dbReference type="ARBA" id="ARBA00023159"/>
    </source>
</evidence>
<dbReference type="GO" id="GO:0000812">
    <property type="term" value="C:Swr1 complex"/>
    <property type="evidence" value="ECO:0007669"/>
    <property type="project" value="UniProtKB-ARBA"/>
</dbReference>
<dbReference type="FunFam" id="1.10.8.60:FF:000010">
    <property type="entry name" value="RuvB-like helicase"/>
    <property type="match status" value="1"/>
</dbReference>
<comment type="function">
    <text evidence="16">DNA helicase participates in several chromatin remodeling complexes, including the SWR1 and the INO80 complexes.</text>
</comment>
<feature type="compositionally biased region" description="Basic and acidic residues" evidence="17">
    <location>
        <begin position="243"/>
        <end position="263"/>
    </location>
</feature>
<keyword evidence="3 16" id="KW-0547">Nucleotide-binding</keyword>
<dbReference type="GO" id="GO:0006281">
    <property type="term" value="P:DNA repair"/>
    <property type="evidence" value="ECO:0007669"/>
    <property type="project" value="UniProtKB-KW"/>
</dbReference>
<keyword evidence="7 16" id="KW-0067">ATP-binding</keyword>
<evidence type="ECO:0000313" key="20">
    <source>
        <dbReference type="Proteomes" id="UP000006757"/>
    </source>
</evidence>
<dbReference type="eggNOG" id="KOG2680">
    <property type="taxonomic scope" value="Eukaryota"/>
</dbReference>
<comment type="subcellular location">
    <subcellularLocation>
        <location evidence="1 16">Nucleus</location>
    </subcellularLocation>
</comment>
<dbReference type="Gene3D" id="1.10.8.60">
    <property type="match status" value="1"/>
</dbReference>
<evidence type="ECO:0000313" key="19">
    <source>
        <dbReference type="EMBL" id="EKC99027.1"/>
    </source>
</evidence>
<evidence type="ECO:0000256" key="4">
    <source>
        <dbReference type="ARBA" id="ARBA00022763"/>
    </source>
</evidence>
<feature type="compositionally biased region" description="Acidic residues" evidence="17">
    <location>
        <begin position="174"/>
        <end position="224"/>
    </location>
</feature>
<keyword evidence="10" id="KW-0010">Activator</keyword>
<keyword evidence="13 16" id="KW-0539">Nucleus</keyword>
<name>K1VQK7_TRIAC</name>
<evidence type="ECO:0000256" key="13">
    <source>
        <dbReference type="ARBA" id="ARBA00023242"/>
    </source>
</evidence>
<evidence type="ECO:0000256" key="14">
    <source>
        <dbReference type="ARBA" id="ARBA00025345"/>
    </source>
</evidence>
<evidence type="ECO:0000256" key="1">
    <source>
        <dbReference type="ARBA" id="ARBA00004123"/>
    </source>
</evidence>
<keyword evidence="12 16" id="KW-0234">DNA repair</keyword>
<dbReference type="InterPro" id="IPR027417">
    <property type="entry name" value="P-loop_NTPase"/>
</dbReference>
<evidence type="ECO:0000256" key="7">
    <source>
        <dbReference type="ARBA" id="ARBA00022840"/>
    </source>
</evidence>
<proteinExistence type="inferred from homology"/>
<evidence type="ECO:0000256" key="15">
    <source>
        <dbReference type="ARBA" id="ARBA00047995"/>
    </source>
</evidence>
<keyword evidence="9 16" id="KW-0805">Transcription regulation</keyword>
<evidence type="ECO:0000256" key="11">
    <source>
        <dbReference type="ARBA" id="ARBA00023163"/>
    </source>
</evidence>
<dbReference type="Proteomes" id="UP000006757">
    <property type="component" value="Unassembled WGS sequence"/>
</dbReference>
<evidence type="ECO:0000256" key="16">
    <source>
        <dbReference type="RuleBase" id="RU363048"/>
    </source>
</evidence>
<keyword evidence="11 16" id="KW-0804">Transcription</keyword>
<evidence type="ECO:0000256" key="6">
    <source>
        <dbReference type="ARBA" id="ARBA00022806"/>
    </source>
</evidence>
<dbReference type="EMBL" id="AMBO01000378">
    <property type="protein sequence ID" value="EKC99027.1"/>
    <property type="molecule type" value="Genomic_DNA"/>
</dbReference>
<evidence type="ECO:0000256" key="8">
    <source>
        <dbReference type="ARBA" id="ARBA00022853"/>
    </source>
</evidence>
<accession>K1VQK7</accession>
<sequence length="393" mass="43211">MGKPSKKALGKRKAPPAPEKSVSSVKRHSSADNQSNKKAKAQPEREVGPTGKPKRRPDQPKKVKLRDQKFIPVPKTEFASDDDEDLMDLGEDDELDIGQAGGFASGLDRNALTTKETKRIHANEKARETFPEKKKKREPSPVSASDISDYDFDSDISLSSDEEGIDQPVASGSDLDDSDLGSDLDSDDDDEEGSDDGSLGSDDEDAFAAEYDALSEDSDDESEDEQPKPKKKKRKDEEAEYETAGRARWAEPESDEDKDHAEVGRLPIKLPTGEYSEEEIKEIVKIRADEEDVKVHPDALELLATMGGQTSLRYALNLIAPSSLIATRRKSPQIEVDDIRLAYKYFLDVDRSAAYAKETSGMLFGEEEVVLVDADKAEAQPAKADGEKMDTSA</sequence>
<dbReference type="InParanoid" id="K1VQK7"/>
<feature type="compositionally biased region" description="Basic and acidic residues" evidence="17">
    <location>
        <begin position="115"/>
        <end position="132"/>
    </location>
</feature>
<feature type="compositionally biased region" description="Acidic residues" evidence="17">
    <location>
        <begin position="79"/>
        <end position="96"/>
    </location>
</feature>
<evidence type="ECO:0000256" key="5">
    <source>
        <dbReference type="ARBA" id="ARBA00022801"/>
    </source>
</evidence>
<feature type="domain" description="RuvB-like AAA-lid" evidence="18">
    <location>
        <begin position="283"/>
        <end position="348"/>
    </location>
</feature>
<dbReference type="GO" id="GO:0005524">
    <property type="term" value="F:ATP binding"/>
    <property type="evidence" value="ECO:0007669"/>
    <property type="project" value="UniProtKB-KW"/>
</dbReference>
<dbReference type="GO" id="GO:0031011">
    <property type="term" value="C:Ino80 complex"/>
    <property type="evidence" value="ECO:0007669"/>
    <property type="project" value="UniProtKB-ARBA"/>
</dbReference>
<evidence type="ECO:0000256" key="2">
    <source>
        <dbReference type="ARBA" id="ARBA00007519"/>
    </source>
</evidence>
<reference evidence="19 20" key="1">
    <citation type="journal article" date="2012" name="Eukaryot. Cell">
        <title>Genome sequence of the Trichosporon asahii environmental strain CBS 8904.</title>
        <authorList>
            <person name="Yang R.Y."/>
            <person name="Li H.T."/>
            <person name="Zhu H."/>
            <person name="Zhou G.P."/>
            <person name="Wang M."/>
            <person name="Wang L."/>
        </authorList>
    </citation>
    <scope>NUCLEOTIDE SEQUENCE [LARGE SCALE GENOMIC DNA]</scope>
    <source>
        <strain evidence="19 20">CBS 8904</strain>
    </source>
</reference>
<evidence type="ECO:0000256" key="17">
    <source>
        <dbReference type="SAM" id="MobiDB-lite"/>
    </source>
</evidence>
<dbReference type="GO" id="GO:0006325">
    <property type="term" value="P:chromatin organization"/>
    <property type="evidence" value="ECO:0007669"/>
    <property type="project" value="UniProtKB-KW"/>
</dbReference>
<feature type="compositionally biased region" description="Basic and acidic residues" evidence="17">
    <location>
        <begin position="56"/>
        <end position="69"/>
    </location>
</feature>
<dbReference type="InterPro" id="IPR027238">
    <property type="entry name" value="RuvB-like"/>
</dbReference>
<dbReference type="AlphaFoldDB" id="K1VQK7"/>
<evidence type="ECO:0000256" key="3">
    <source>
        <dbReference type="ARBA" id="ARBA00022741"/>
    </source>
</evidence>
<protein>
    <recommendedName>
        <fullName evidence="16">RuvB-like helicase</fullName>
        <ecNumber evidence="16">3.6.4.12</ecNumber>
    </recommendedName>
</protein>
<dbReference type="GO" id="GO:0003678">
    <property type="term" value="F:DNA helicase activity"/>
    <property type="evidence" value="ECO:0007669"/>
    <property type="project" value="UniProtKB-EC"/>
</dbReference>
<keyword evidence="8 16" id="KW-0156">Chromatin regulator</keyword>
<dbReference type="GO" id="GO:0016887">
    <property type="term" value="F:ATP hydrolysis activity"/>
    <property type="evidence" value="ECO:0007669"/>
    <property type="project" value="RHEA"/>
</dbReference>
<organism evidence="19 20">
    <name type="scientific">Trichosporon asahii var. asahii (strain CBS 8904)</name>
    <name type="common">Yeast</name>
    <dbReference type="NCBI Taxonomy" id="1220162"/>
    <lineage>
        <taxon>Eukaryota</taxon>
        <taxon>Fungi</taxon>
        <taxon>Dikarya</taxon>
        <taxon>Basidiomycota</taxon>
        <taxon>Agaricomycotina</taxon>
        <taxon>Tremellomycetes</taxon>
        <taxon>Trichosporonales</taxon>
        <taxon>Trichosporonaceae</taxon>
        <taxon>Trichosporon</taxon>
    </lineage>
</organism>
<gene>
    <name evidence="19" type="ORF">A1Q2_06781</name>
</gene>
<evidence type="ECO:0000256" key="12">
    <source>
        <dbReference type="ARBA" id="ARBA00023204"/>
    </source>
</evidence>
<keyword evidence="4 16" id="KW-0227">DNA damage</keyword>
<comment type="catalytic activity">
    <reaction evidence="15 16">
        <text>ATP + H2O = ADP + phosphate + H(+)</text>
        <dbReference type="Rhea" id="RHEA:13065"/>
        <dbReference type="ChEBI" id="CHEBI:15377"/>
        <dbReference type="ChEBI" id="CHEBI:15378"/>
        <dbReference type="ChEBI" id="CHEBI:30616"/>
        <dbReference type="ChEBI" id="CHEBI:43474"/>
        <dbReference type="ChEBI" id="CHEBI:456216"/>
        <dbReference type="EC" id="3.6.4.12"/>
    </reaction>
</comment>